<dbReference type="SUPFAM" id="SSF49764">
    <property type="entry name" value="HSP20-like chaperones"/>
    <property type="match status" value="1"/>
</dbReference>
<reference evidence="1" key="1">
    <citation type="journal article" date="2014" name="Front. Microbiol.">
        <title>High frequency of phylogenetically diverse reductive dehalogenase-homologous genes in deep subseafloor sedimentary metagenomes.</title>
        <authorList>
            <person name="Kawai M."/>
            <person name="Futagami T."/>
            <person name="Toyoda A."/>
            <person name="Takaki Y."/>
            <person name="Nishi S."/>
            <person name="Hori S."/>
            <person name="Arai W."/>
            <person name="Tsubouchi T."/>
            <person name="Morono Y."/>
            <person name="Uchiyama I."/>
            <person name="Ito T."/>
            <person name="Fujiyama A."/>
            <person name="Inagaki F."/>
            <person name="Takami H."/>
        </authorList>
    </citation>
    <scope>NUCLEOTIDE SEQUENCE</scope>
    <source>
        <strain evidence="1">Expedition CK06-06</strain>
    </source>
</reference>
<protein>
    <recommendedName>
        <fullName evidence="2">SHSP domain-containing protein</fullName>
    </recommendedName>
</protein>
<evidence type="ECO:0008006" key="2">
    <source>
        <dbReference type="Google" id="ProtNLM"/>
    </source>
</evidence>
<name>X1L8X9_9ZZZZ</name>
<proteinExistence type="predicted"/>
<dbReference type="EMBL" id="BARV01005518">
    <property type="protein sequence ID" value="GAI15787.1"/>
    <property type="molecule type" value="Genomic_DNA"/>
</dbReference>
<comment type="caution">
    <text evidence="1">The sequence shown here is derived from an EMBL/GenBank/DDBJ whole genome shotgun (WGS) entry which is preliminary data.</text>
</comment>
<organism evidence="1">
    <name type="scientific">marine sediment metagenome</name>
    <dbReference type="NCBI Taxonomy" id="412755"/>
    <lineage>
        <taxon>unclassified sequences</taxon>
        <taxon>metagenomes</taxon>
        <taxon>ecological metagenomes</taxon>
    </lineage>
</organism>
<accession>X1L8X9</accession>
<dbReference type="InterPro" id="IPR008978">
    <property type="entry name" value="HSP20-like_chaperone"/>
</dbReference>
<feature type="non-terminal residue" evidence="1">
    <location>
        <position position="1"/>
    </location>
</feature>
<dbReference type="Gene3D" id="2.60.40.790">
    <property type="match status" value="1"/>
</dbReference>
<dbReference type="AlphaFoldDB" id="X1L8X9"/>
<sequence length="33" mass="3639">ITLDEAKAKFDSGLLTITVPFQKPPKPKEIAIE</sequence>
<gene>
    <name evidence="1" type="ORF">S06H3_11410</name>
</gene>
<evidence type="ECO:0000313" key="1">
    <source>
        <dbReference type="EMBL" id="GAI15787.1"/>
    </source>
</evidence>